<gene>
    <name evidence="5" type="ORF">FBZ89_10287</name>
</gene>
<dbReference type="Gene3D" id="3.40.50.1700">
    <property type="entry name" value="Glycoside hydrolase family 3 C-terminal domain"/>
    <property type="match status" value="1"/>
</dbReference>
<dbReference type="EMBL" id="VITN01000002">
    <property type="protein sequence ID" value="TWB23334.1"/>
    <property type="molecule type" value="Genomic_DNA"/>
</dbReference>
<reference evidence="5 6" key="1">
    <citation type="submission" date="2019-06" db="EMBL/GenBank/DDBJ databases">
        <title>Genomic Encyclopedia of Type Strains, Phase IV (KMG-V): Genome sequencing to study the core and pangenomes of soil and plant-associated prokaryotes.</title>
        <authorList>
            <person name="Whitman W."/>
        </authorList>
    </citation>
    <scope>NUCLEOTIDE SEQUENCE [LARGE SCALE GENOMIC DNA]</scope>
    <source>
        <strain evidence="5 6">BR 11880</strain>
    </source>
</reference>
<dbReference type="InterPro" id="IPR026891">
    <property type="entry name" value="Fn3-like"/>
</dbReference>
<dbReference type="InterPro" id="IPR017853">
    <property type="entry name" value="GH"/>
</dbReference>
<sequence length="758" mass="79486">MTLKPDQNNRMETHPMTDCMRRLLLGTALSLSLTAPLVSTALAAEAARPWMDTKLSPDQRADLLNKELTLDERIGLVHGPMAMPFLGAKLPEGAIGSAGYIPGVPRLGIPALQESDASLGVANPMNVRPGDPSTGLPSGLSLASTWNPETAYKGGAMIGKEAYAKGLNVLLAGGVNLARDPRNGRNFEYLGEDPLLAGTLGGESIRGIQDQNVVSTIKHFAVNDQETQRMTLDVKIAEAAARESDLLAFQIAIEKGKPGSVMCAYNKVNGAYACDNPFLLNKVLKTDWAYPGWVMSDWGAVHGVEAAVNGLDQESGEQIDVMLSPGGKVWFNEPLKAAIQDKTVPAERLSDMTRRILRSMFAAGLFDNPAAKAPIDFDAHALVTKAAGTEGIVLLKNKGDVLPLATKGKTVTVIGGFANAGVLSGGGSSQVVSDGGPGASIPLGGDGMMGPFRTVVYHASSPLKAIRAKAGEKAVRFNDGSYPAEAAAVAKTTDVAIVFATQWMSEGADAPDLSLPNGQDALIAAVAAANPNTIVVLETGGPVHMPWLDKVAGVVEAWYPGSRGGEAIADILFGDANPSGRLPITFPADDSQLLHKDIPGADKPEFSPAEITYTEGADIGYRRYAKTGAKPLFPFGYGLGYSHFSYGDVKVTGGDTLTVSFEVTNTGKRAGQDVPQVYLTNAAGTKTQRLIGWSKVALAPGEKKRVTVTADTRLLGNFDEAAHAWQVKSGDYQVAVGSSATDLALKGGAAVKASTRQP</sequence>
<evidence type="ECO:0000256" key="1">
    <source>
        <dbReference type="ARBA" id="ARBA00005336"/>
    </source>
</evidence>
<dbReference type="Pfam" id="PF14310">
    <property type="entry name" value="Fn3-like"/>
    <property type="match status" value="1"/>
</dbReference>
<dbReference type="Proteomes" id="UP000319859">
    <property type="component" value="Unassembled WGS sequence"/>
</dbReference>
<dbReference type="InterPro" id="IPR050288">
    <property type="entry name" value="Cellulose_deg_GH3"/>
</dbReference>
<evidence type="ECO:0000259" key="4">
    <source>
        <dbReference type="SMART" id="SM01217"/>
    </source>
</evidence>
<dbReference type="InterPro" id="IPR013783">
    <property type="entry name" value="Ig-like_fold"/>
</dbReference>
<comment type="caution">
    <text evidence="5">The sequence shown here is derived from an EMBL/GenBank/DDBJ whole genome shotgun (WGS) entry which is preliminary data.</text>
</comment>
<dbReference type="Pfam" id="PF00933">
    <property type="entry name" value="Glyco_hydro_3"/>
    <property type="match status" value="1"/>
</dbReference>
<dbReference type="PRINTS" id="PR00133">
    <property type="entry name" value="GLHYDRLASE3"/>
</dbReference>
<proteinExistence type="inferred from homology"/>
<keyword evidence="3" id="KW-0732">Signal</keyword>
<feature type="chain" id="PRO_5021803999" evidence="3">
    <location>
        <begin position="44"/>
        <end position="758"/>
    </location>
</feature>
<evidence type="ECO:0000256" key="3">
    <source>
        <dbReference type="SAM" id="SignalP"/>
    </source>
</evidence>
<dbReference type="InterPro" id="IPR036881">
    <property type="entry name" value="Glyco_hydro_3_C_sf"/>
</dbReference>
<dbReference type="InterPro" id="IPR036962">
    <property type="entry name" value="Glyco_hydro_3_N_sf"/>
</dbReference>
<dbReference type="SMART" id="SM01217">
    <property type="entry name" value="Fn3_like"/>
    <property type="match status" value="1"/>
</dbReference>
<accession>A0A560FNY8</accession>
<dbReference type="Gene3D" id="3.20.20.300">
    <property type="entry name" value="Glycoside hydrolase, family 3, N-terminal domain"/>
    <property type="match status" value="1"/>
</dbReference>
<dbReference type="InterPro" id="IPR002772">
    <property type="entry name" value="Glyco_hydro_3_C"/>
</dbReference>
<dbReference type="PANTHER" id="PTHR42715:SF10">
    <property type="entry name" value="BETA-GLUCOSIDASE"/>
    <property type="match status" value="1"/>
</dbReference>
<comment type="similarity">
    <text evidence="1">Belongs to the glycosyl hydrolase 3 family.</text>
</comment>
<dbReference type="Pfam" id="PF01915">
    <property type="entry name" value="Glyco_hydro_3_C"/>
    <property type="match status" value="1"/>
</dbReference>
<protein>
    <submittedName>
        <fullName evidence="5">Beta-glucosidase</fullName>
    </submittedName>
</protein>
<organism evidence="5 6">
    <name type="scientific">Nitrospirillum amazonense</name>
    <dbReference type="NCBI Taxonomy" id="28077"/>
    <lineage>
        <taxon>Bacteria</taxon>
        <taxon>Pseudomonadati</taxon>
        <taxon>Pseudomonadota</taxon>
        <taxon>Alphaproteobacteria</taxon>
        <taxon>Rhodospirillales</taxon>
        <taxon>Azospirillaceae</taxon>
        <taxon>Nitrospirillum</taxon>
    </lineage>
</organism>
<keyword evidence="2" id="KW-0378">Hydrolase</keyword>
<dbReference type="GO" id="GO:0004553">
    <property type="term" value="F:hydrolase activity, hydrolyzing O-glycosyl compounds"/>
    <property type="evidence" value="ECO:0007669"/>
    <property type="project" value="InterPro"/>
</dbReference>
<dbReference type="GO" id="GO:0005975">
    <property type="term" value="P:carbohydrate metabolic process"/>
    <property type="evidence" value="ECO:0007669"/>
    <property type="project" value="InterPro"/>
</dbReference>
<name>A0A560FNY8_9PROT</name>
<evidence type="ECO:0000313" key="5">
    <source>
        <dbReference type="EMBL" id="TWB23334.1"/>
    </source>
</evidence>
<dbReference type="InterPro" id="IPR001764">
    <property type="entry name" value="Glyco_hydro_3_N"/>
</dbReference>
<evidence type="ECO:0000313" key="6">
    <source>
        <dbReference type="Proteomes" id="UP000319859"/>
    </source>
</evidence>
<dbReference type="AlphaFoldDB" id="A0A560FNY8"/>
<dbReference type="SUPFAM" id="SSF52279">
    <property type="entry name" value="Beta-D-glucan exohydrolase, C-terminal domain"/>
    <property type="match status" value="1"/>
</dbReference>
<dbReference type="PANTHER" id="PTHR42715">
    <property type="entry name" value="BETA-GLUCOSIDASE"/>
    <property type="match status" value="1"/>
</dbReference>
<evidence type="ECO:0000256" key="2">
    <source>
        <dbReference type="ARBA" id="ARBA00022801"/>
    </source>
</evidence>
<dbReference type="SUPFAM" id="SSF51445">
    <property type="entry name" value="(Trans)glycosidases"/>
    <property type="match status" value="1"/>
</dbReference>
<dbReference type="FunFam" id="3.20.20.300:FF:000016">
    <property type="entry name" value="Exported beta-glucosidase"/>
    <property type="match status" value="1"/>
</dbReference>
<feature type="domain" description="Fibronectin type III-like" evidence="4">
    <location>
        <begin position="673"/>
        <end position="740"/>
    </location>
</feature>
<feature type="signal peptide" evidence="3">
    <location>
        <begin position="1"/>
        <end position="43"/>
    </location>
</feature>
<dbReference type="Gene3D" id="2.60.40.10">
    <property type="entry name" value="Immunoglobulins"/>
    <property type="match status" value="1"/>
</dbReference>